<dbReference type="GeneID" id="86052701"/>
<dbReference type="Pfam" id="PF12833">
    <property type="entry name" value="HTH_18"/>
    <property type="match status" value="1"/>
</dbReference>
<dbReference type="GO" id="GO:0003700">
    <property type="term" value="F:DNA-binding transcription factor activity"/>
    <property type="evidence" value="ECO:0007669"/>
    <property type="project" value="InterPro"/>
</dbReference>
<dbReference type="EMBL" id="VUMI01000007">
    <property type="protein sequence ID" value="MSS87961.1"/>
    <property type="molecule type" value="Genomic_DNA"/>
</dbReference>
<dbReference type="SUPFAM" id="SSF46689">
    <property type="entry name" value="Homeodomain-like"/>
    <property type="match status" value="1"/>
</dbReference>
<keyword evidence="3" id="KW-0804">Transcription</keyword>
<dbReference type="PANTHER" id="PTHR47504:SF5">
    <property type="entry name" value="RIGHT ORIGIN-BINDING PROTEIN"/>
    <property type="match status" value="1"/>
</dbReference>
<dbReference type="GO" id="GO:0043565">
    <property type="term" value="F:sequence-specific DNA binding"/>
    <property type="evidence" value="ECO:0007669"/>
    <property type="project" value="InterPro"/>
</dbReference>
<feature type="domain" description="HTH araC/xylS-type" evidence="4">
    <location>
        <begin position="13"/>
        <end position="111"/>
    </location>
</feature>
<evidence type="ECO:0000313" key="5">
    <source>
        <dbReference type="EMBL" id="MSS87961.1"/>
    </source>
</evidence>
<dbReference type="InterPro" id="IPR009057">
    <property type="entry name" value="Homeodomain-like_sf"/>
</dbReference>
<dbReference type="PRINTS" id="PR00032">
    <property type="entry name" value="HTHARAC"/>
</dbReference>
<keyword evidence="1" id="KW-0805">Transcription regulation</keyword>
<keyword evidence="2" id="KW-0238">DNA-binding</keyword>
<accession>A0A6N7VY58</accession>
<dbReference type="SMART" id="SM00342">
    <property type="entry name" value="HTH_ARAC"/>
    <property type="match status" value="1"/>
</dbReference>
<protein>
    <submittedName>
        <fullName evidence="5">Helix-turn-helix transcriptional regulator</fullName>
    </submittedName>
</protein>
<dbReference type="RefSeq" id="WP_154463940.1">
    <property type="nucleotide sequence ID" value="NZ_VUMI01000007.1"/>
</dbReference>
<dbReference type="InterPro" id="IPR020449">
    <property type="entry name" value="Tscrpt_reg_AraC-type_HTH"/>
</dbReference>
<dbReference type="PROSITE" id="PS01124">
    <property type="entry name" value="HTH_ARAC_FAMILY_2"/>
    <property type="match status" value="1"/>
</dbReference>
<evidence type="ECO:0000313" key="6">
    <source>
        <dbReference type="Proteomes" id="UP000436047"/>
    </source>
</evidence>
<keyword evidence="6" id="KW-1185">Reference proteome</keyword>
<dbReference type="AlphaFoldDB" id="A0A6N7VY58"/>
<evidence type="ECO:0000256" key="1">
    <source>
        <dbReference type="ARBA" id="ARBA00023015"/>
    </source>
</evidence>
<dbReference type="Gene3D" id="1.10.10.60">
    <property type="entry name" value="Homeodomain-like"/>
    <property type="match status" value="2"/>
</dbReference>
<name>A0A6N7VY58_9FIRM</name>
<dbReference type="InterPro" id="IPR050959">
    <property type="entry name" value="MarA-like"/>
</dbReference>
<evidence type="ECO:0000256" key="2">
    <source>
        <dbReference type="ARBA" id="ARBA00023125"/>
    </source>
</evidence>
<dbReference type="PANTHER" id="PTHR47504">
    <property type="entry name" value="RIGHT ORIGIN-BINDING PROTEIN"/>
    <property type="match status" value="1"/>
</dbReference>
<reference evidence="5 6" key="1">
    <citation type="submission" date="2019-08" db="EMBL/GenBank/DDBJ databases">
        <title>In-depth cultivation of the pig gut microbiome towards novel bacterial diversity and tailored functional studies.</title>
        <authorList>
            <person name="Wylensek D."/>
            <person name="Hitch T.C.A."/>
            <person name="Clavel T."/>
        </authorList>
    </citation>
    <scope>NUCLEOTIDE SEQUENCE [LARGE SCALE GENOMIC DNA]</scope>
    <source>
        <strain evidence="5 6">WCA-389-WT-23B</strain>
    </source>
</reference>
<dbReference type="Proteomes" id="UP000436047">
    <property type="component" value="Unassembled WGS sequence"/>
</dbReference>
<dbReference type="InterPro" id="IPR018060">
    <property type="entry name" value="HTH_AraC"/>
</dbReference>
<organism evidence="5 6">
    <name type="scientific">Eisenbergiella porci</name>
    <dbReference type="NCBI Taxonomy" id="2652274"/>
    <lineage>
        <taxon>Bacteria</taxon>
        <taxon>Bacillati</taxon>
        <taxon>Bacillota</taxon>
        <taxon>Clostridia</taxon>
        <taxon>Lachnospirales</taxon>
        <taxon>Lachnospiraceae</taxon>
        <taxon>Eisenbergiella</taxon>
    </lineage>
</organism>
<evidence type="ECO:0000256" key="3">
    <source>
        <dbReference type="ARBA" id="ARBA00023163"/>
    </source>
</evidence>
<evidence type="ECO:0000259" key="4">
    <source>
        <dbReference type="PROSITE" id="PS01124"/>
    </source>
</evidence>
<proteinExistence type="predicted"/>
<sequence length="322" mass="37370">MYEWQKQIQTVVDEIDKCIKGYNNEAMTLRFLSRKLGYSEFHTTRKFKEISGMPFRDYLRQRKLAFALKEVRDSDKSLLDIAFDYGFSSHEAFTRTFKGTYGVTPSEYRKNPKPVALRTKISPFDRYFLGLGEIGMIKSTDGVKIYFVTIPAHKFLHIKNYESNGYWDFWRKQNLIPGQDYETICGLLDSIKGKLDDAGGSEVNCASGQIMAYINDPNGRLCDWGIHRAECWGVRLSSDYAGEVPCQMSMVDVPESEYIVFEHGPFNYEQENCSVEEKIEKAMAEFDYEEAGCCLDTSPGRVMYFFYDPEQYFKYIRPIRKG</sequence>
<gene>
    <name evidence="5" type="ORF">FYJ45_06405</name>
</gene>
<comment type="caution">
    <text evidence="5">The sequence shown here is derived from an EMBL/GenBank/DDBJ whole genome shotgun (WGS) entry which is preliminary data.</text>
</comment>